<keyword evidence="3" id="KW-0156">Chromatin regulator</keyword>
<evidence type="ECO:0000313" key="13">
    <source>
        <dbReference type="EMBL" id="RHY55560.1"/>
    </source>
</evidence>
<dbReference type="EMBL" id="QUTC01009043">
    <property type="protein sequence ID" value="RHY42043.1"/>
    <property type="molecule type" value="Genomic_DNA"/>
</dbReference>
<dbReference type="Proteomes" id="UP000266196">
    <property type="component" value="Unassembled WGS sequence"/>
</dbReference>
<dbReference type="Proteomes" id="UP000266239">
    <property type="component" value="Unassembled WGS sequence"/>
</dbReference>
<evidence type="ECO:0000313" key="23">
    <source>
        <dbReference type="Proteomes" id="UP000275652"/>
    </source>
</evidence>
<name>A0A397F8V9_APHAT</name>
<dbReference type="EMBL" id="QUTD01003166">
    <property type="protein sequence ID" value="RHY73850.1"/>
    <property type="molecule type" value="Genomic_DNA"/>
</dbReference>
<dbReference type="Proteomes" id="UP000275652">
    <property type="component" value="Unassembled WGS sequence"/>
</dbReference>
<dbReference type="PANTHER" id="PTHR13476">
    <property type="entry name" value="CHROMATIN MODIFICATION-RELATED PROTEIN MEAF6"/>
    <property type="match status" value="1"/>
</dbReference>
<keyword evidence="6" id="KW-0804">Transcription</keyword>
<evidence type="ECO:0000313" key="25">
    <source>
        <dbReference type="Proteomes" id="UP000286510"/>
    </source>
</evidence>
<dbReference type="Proteomes" id="UP000266643">
    <property type="component" value="Unassembled WGS sequence"/>
</dbReference>
<evidence type="ECO:0000313" key="20">
    <source>
        <dbReference type="Proteomes" id="UP000266196"/>
    </source>
</evidence>
<evidence type="ECO:0000256" key="2">
    <source>
        <dbReference type="ARBA" id="ARBA00010916"/>
    </source>
</evidence>
<evidence type="ECO:0000256" key="1">
    <source>
        <dbReference type="ARBA" id="ARBA00004123"/>
    </source>
</evidence>
<feature type="compositionally biased region" description="Acidic residues" evidence="9">
    <location>
        <begin position="179"/>
        <end position="189"/>
    </location>
</feature>
<evidence type="ECO:0000256" key="9">
    <source>
        <dbReference type="SAM" id="MobiDB-lite"/>
    </source>
</evidence>
<reference evidence="18 19" key="2">
    <citation type="submission" date="2018-08" db="EMBL/GenBank/DDBJ databases">
        <title>Aphanomyces genome sequencing and annotation.</title>
        <authorList>
            <person name="Minardi D."/>
            <person name="Oidtmann B."/>
            <person name="Van Der Giezen M."/>
            <person name="Studholme D.J."/>
        </authorList>
    </citation>
    <scope>NUCLEOTIDE SEQUENCE [LARGE SCALE GENOMIC DNA]</scope>
    <source>
        <strain evidence="16 20">197901</strain>
        <strain evidence="14 22">D2</strain>
        <strain evidence="15 25">FDL457</strain>
        <strain evidence="10 18">Kv</strain>
        <strain evidence="12 19">SA</strain>
        <strain evidence="13 24">Si</strain>
        <strain evidence="11 21">Yx</strain>
    </source>
</reference>
<feature type="compositionally biased region" description="Low complexity" evidence="9">
    <location>
        <begin position="105"/>
        <end position="123"/>
    </location>
</feature>
<evidence type="ECO:0000313" key="17">
    <source>
        <dbReference type="EMBL" id="RLO05368.1"/>
    </source>
</evidence>
<feature type="compositionally biased region" description="Low complexity" evidence="9">
    <location>
        <begin position="146"/>
        <end position="166"/>
    </location>
</feature>
<evidence type="ECO:0000256" key="7">
    <source>
        <dbReference type="ARBA" id="ARBA00023242"/>
    </source>
</evidence>
<keyword evidence="7" id="KW-0539">Nucleus</keyword>
<evidence type="ECO:0000256" key="5">
    <source>
        <dbReference type="ARBA" id="ARBA00023054"/>
    </source>
</evidence>
<dbReference type="Proteomes" id="UP000265716">
    <property type="component" value="Unassembled WGS sequence"/>
</dbReference>
<dbReference type="InterPro" id="IPR015418">
    <property type="entry name" value="Eaf6"/>
</dbReference>
<dbReference type="VEuPathDB" id="FungiDB:H257_15778"/>
<evidence type="ECO:0000313" key="19">
    <source>
        <dbReference type="Proteomes" id="UP000265716"/>
    </source>
</evidence>
<evidence type="ECO:0008006" key="26">
    <source>
        <dbReference type="Google" id="ProtNLM"/>
    </source>
</evidence>
<protein>
    <recommendedName>
        <fullName evidence="26">Chromatin modification-related protein MEAF6</fullName>
    </recommendedName>
</protein>
<gene>
    <name evidence="11" type="ORF">DYB25_006092</name>
    <name evidence="15" type="ORF">DYB26_001172</name>
    <name evidence="17" type="ORF">DYB28_012423</name>
    <name evidence="14" type="ORF">DYB30_006370</name>
    <name evidence="16" type="ORF">DYB31_001535</name>
    <name evidence="13" type="ORF">DYB34_007129</name>
    <name evidence="10" type="ORF">DYB36_008618</name>
    <name evidence="12" type="ORF">DYB38_002883</name>
</gene>
<feature type="region of interest" description="Disordered" evidence="9">
    <location>
        <begin position="94"/>
        <end position="189"/>
    </location>
</feature>
<dbReference type="Proteomes" id="UP000283543">
    <property type="component" value="Unassembled WGS sequence"/>
</dbReference>
<comment type="caution">
    <text evidence="16">The sequence shown here is derived from an EMBL/GenBank/DDBJ whole genome shotgun (WGS) entry which is preliminary data.</text>
</comment>
<dbReference type="AlphaFoldDB" id="A0A397F8V9"/>
<dbReference type="GO" id="GO:0000123">
    <property type="term" value="C:histone acetyltransferase complex"/>
    <property type="evidence" value="ECO:0007669"/>
    <property type="project" value="InterPro"/>
</dbReference>
<sequence>MSTSPSVPTPPPAPAKSPVVQTTGTTIDGMKALQEAQRKLEESLAKVEGQIRENEANYLDDTAHGNIIRGWDGYADLRGKKDALLKKVRPYADNEKLFSTSSVHTGTKAAAASSTVSATTASTDQGDDADTNETGDEPKRSKKKASASLSSAAAESGRRAVPGKTPTVKKSKKRKLLDEDFEEFDETTS</sequence>
<evidence type="ECO:0000313" key="16">
    <source>
        <dbReference type="EMBL" id="RHZ19083.1"/>
    </source>
</evidence>
<evidence type="ECO:0000313" key="22">
    <source>
        <dbReference type="Proteomes" id="UP000266643"/>
    </source>
</evidence>
<evidence type="ECO:0000313" key="11">
    <source>
        <dbReference type="EMBL" id="RHY21124.1"/>
    </source>
</evidence>
<feature type="region of interest" description="Disordered" evidence="9">
    <location>
        <begin position="1"/>
        <end position="21"/>
    </location>
</feature>
<comment type="similarity">
    <text evidence="2">Belongs to the EAF6 family.</text>
</comment>
<evidence type="ECO:0000313" key="10">
    <source>
        <dbReference type="EMBL" id="RHY08448.1"/>
    </source>
</evidence>
<dbReference type="GO" id="GO:0005634">
    <property type="term" value="C:nucleus"/>
    <property type="evidence" value="ECO:0007669"/>
    <property type="project" value="UniProtKB-SubCell"/>
</dbReference>
<dbReference type="EMBL" id="QUTA01004088">
    <property type="protein sequence ID" value="RHY21124.1"/>
    <property type="molecule type" value="Genomic_DNA"/>
</dbReference>
<feature type="compositionally biased region" description="Acidic residues" evidence="9">
    <location>
        <begin position="125"/>
        <end position="135"/>
    </location>
</feature>
<evidence type="ECO:0000313" key="14">
    <source>
        <dbReference type="EMBL" id="RHY73850.1"/>
    </source>
</evidence>
<feature type="coiled-coil region" evidence="8">
    <location>
        <begin position="30"/>
        <end position="57"/>
    </location>
</feature>
<evidence type="ECO:0000313" key="24">
    <source>
        <dbReference type="Proteomes" id="UP000283543"/>
    </source>
</evidence>
<reference evidence="17 23" key="1">
    <citation type="journal article" date="2018" name="J. Invertebr. Pathol.">
        <title>New genotyping method for the causative agent of crayfish plague (Aphanomyces astaci) based on whole genome data.</title>
        <authorList>
            <person name="Minardi D."/>
            <person name="Studholme D.J."/>
            <person name="van der Giezen M."/>
            <person name="Pretto T."/>
            <person name="Oidtmann B."/>
        </authorList>
    </citation>
    <scope>NUCLEOTIDE SEQUENCE [LARGE SCALE GENOMIC DNA]</scope>
    <source>
        <strain evidence="17 23">KB13</strain>
    </source>
</reference>
<dbReference type="EMBL" id="QUTE01009389">
    <property type="protein sequence ID" value="RHZ19083.1"/>
    <property type="molecule type" value="Genomic_DNA"/>
</dbReference>
<proteinExistence type="inferred from homology"/>
<keyword evidence="5 8" id="KW-0175">Coiled coil</keyword>
<dbReference type="Proteomes" id="UP000286510">
    <property type="component" value="Unassembled WGS sequence"/>
</dbReference>
<keyword evidence="4" id="KW-0805">Transcription regulation</keyword>
<dbReference type="Pfam" id="PF09340">
    <property type="entry name" value="NuA4"/>
    <property type="match status" value="1"/>
</dbReference>
<dbReference type="Proteomes" id="UP000265427">
    <property type="component" value="Unassembled WGS sequence"/>
</dbReference>
<comment type="subcellular location">
    <subcellularLocation>
        <location evidence="1">Nucleus</location>
    </subcellularLocation>
</comment>
<evidence type="ECO:0000256" key="6">
    <source>
        <dbReference type="ARBA" id="ARBA00023163"/>
    </source>
</evidence>
<dbReference type="EMBL" id="QUTB01005427">
    <property type="protein sequence ID" value="RHY55560.1"/>
    <property type="molecule type" value="Genomic_DNA"/>
</dbReference>
<dbReference type="EMBL" id="QUTI01027048">
    <property type="protein sequence ID" value="RLO05368.1"/>
    <property type="molecule type" value="Genomic_DNA"/>
</dbReference>
<evidence type="ECO:0000256" key="8">
    <source>
        <dbReference type="SAM" id="Coils"/>
    </source>
</evidence>
<dbReference type="EMBL" id="QUSZ01005726">
    <property type="protein sequence ID" value="RHY08448.1"/>
    <property type="molecule type" value="Genomic_DNA"/>
</dbReference>
<dbReference type="EMBL" id="QUTF01022899">
    <property type="protein sequence ID" value="RHY88309.1"/>
    <property type="molecule type" value="Genomic_DNA"/>
</dbReference>
<evidence type="ECO:0000313" key="12">
    <source>
        <dbReference type="EMBL" id="RHY42043.1"/>
    </source>
</evidence>
<evidence type="ECO:0000313" key="21">
    <source>
        <dbReference type="Proteomes" id="UP000266239"/>
    </source>
</evidence>
<evidence type="ECO:0000256" key="4">
    <source>
        <dbReference type="ARBA" id="ARBA00023015"/>
    </source>
</evidence>
<evidence type="ECO:0000256" key="3">
    <source>
        <dbReference type="ARBA" id="ARBA00022853"/>
    </source>
</evidence>
<evidence type="ECO:0000313" key="15">
    <source>
        <dbReference type="EMBL" id="RHY88309.1"/>
    </source>
</evidence>
<dbReference type="GO" id="GO:0006325">
    <property type="term" value="P:chromatin organization"/>
    <property type="evidence" value="ECO:0007669"/>
    <property type="project" value="UniProtKB-KW"/>
</dbReference>
<accession>A0A397F8V9</accession>
<organism evidence="16 20">
    <name type="scientific">Aphanomyces astaci</name>
    <name type="common">Crayfish plague agent</name>
    <dbReference type="NCBI Taxonomy" id="112090"/>
    <lineage>
        <taxon>Eukaryota</taxon>
        <taxon>Sar</taxon>
        <taxon>Stramenopiles</taxon>
        <taxon>Oomycota</taxon>
        <taxon>Saprolegniomycetes</taxon>
        <taxon>Saprolegniales</taxon>
        <taxon>Verrucalvaceae</taxon>
        <taxon>Aphanomyces</taxon>
    </lineage>
</organism>
<evidence type="ECO:0000313" key="18">
    <source>
        <dbReference type="Proteomes" id="UP000265427"/>
    </source>
</evidence>